<proteinExistence type="predicted"/>
<comment type="caution">
    <text evidence="2">The sequence shown here is derived from an EMBL/GenBank/DDBJ whole genome shotgun (WGS) entry which is preliminary data.</text>
</comment>
<reference evidence="3" key="1">
    <citation type="submission" date="2017-08" db="EMBL/GenBank/DDBJ databases">
        <authorList>
            <person name="Grouzdev D.S."/>
            <person name="Gaisin V.A."/>
            <person name="Rysina M.S."/>
            <person name="Gorlenko V.M."/>
        </authorList>
    </citation>
    <scope>NUCLEOTIDE SEQUENCE [LARGE SCALE GENOMIC DNA]</scope>
    <source>
        <strain evidence="3">Kir15-3F</strain>
    </source>
</reference>
<evidence type="ECO:0000313" key="3">
    <source>
        <dbReference type="Proteomes" id="UP000220527"/>
    </source>
</evidence>
<dbReference type="PANTHER" id="PTHR34613">
    <property type="entry name" value="SLL0800 PROTEIN"/>
    <property type="match status" value="1"/>
</dbReference>
<accession>A0A2A6RG04</accession>
<dbReference type="OrthoDB" id="444889at2"/>
<dbReference type="EMBL" id="NQWI01000103">
    <property type="protein sequence ID" value="PDW01861.1"/>
    <property type="molecule type" value="Genomic_DNA"/>
</dbReference>
<dbReference type="Pfam" id="PF14261">
    <property type="entry name" value="DUF4351"/>
    <property type="match status" value="1"/>
</dbReference>
<name>A0A2A6RG04_9CHLR</name>
<organism evidence="2 3">
    <name type="scientific">Candidatus Viridilinea mediisalina</name>
    <dbReference type="NCBI Taxonomy" id="2024553"/>
    <lineage>
        <taxon>Bacteria</taxon>
        <taxon>Bacillati</taxon>
        <taxon>Chloroflexota</taxon>
        <taxon>Chloroflexia</taxon>
        <taxon>Chloroflexales</taxon>
        <taxon>Chloroflexineae</taxon>
        <taxon>Oscillochloridaceae</taxon>
        <taxon>Candidatus Viridilinea</taxon>
    </lineage>
</organism>
<evidence type="ECO:0000313" key="2">
    <source>
        <dbReference type="EMBL" id="PDW01861.1"/>
    </source>
</evidence>
<gene>
    <name evidence="2" type="ORF">CJ255_16990</name>
</gene>
<sequence length="225" mass="25634">MPQRMLEYRVRLNATYPNIPVISVVWYVGKAGADDTGEHHEIGGDGHVNLTWRYHVIHLWNMDGEALLALNLPTLAALIGQTRLRDPEPALRQAVQQIVTGTSGRLQELLLIELLTLCTDKEIAAMAEQIVQYDMYGMEESPFILKWIAKGREEGREEGQLTLLLRLLSHRYGPLSTEITVQVEALSPTQMLELADALFDFTSRDELAQWLAREEERRNSRTEEL</sequence>
<evidence type="ECO:0000259" key="1">
    <source>
        <dbReference type="Pfam" id="PF14261"/>
    </source>
</evidence>
<feature type="domain" description="DUF4351" evidence="1">
    <location>
        <begin position="153"/>
        <end position="211"/>
    </location>
</feature>
<protein>
    <recommendedName>
        <fullName evidence="1">DUF4351 domain-containing protein</fullName>
    </recommendedName>
</protein>
<keyword evidence="3" id="KW-1185">Reference proteome</keyword>
<dbReference type="InterPro" id="IPR025587">
    <property type="entry name" value="DUF4351"/>
</dbReference>
<dbReference type="Proteomes" id="UP000220527">
    <property type="component" value="Unassembled WGS sequence"/>
</dbReference>
<dbReference type="PANTHER" id="PTHR34613:SF1">
    <property type="entry name" value="SLL6017 PROTEIN"/>
    <property type="match status" value="1"/>
</dbReference>
<dbReference type="AlphaFoldDB" id="A0A2A6RG04"/>